<dbReference type="SUPFAM" id="SSF51338">
    <property type="entry name" value="Composite domain of metallo-dependent hydrolases"/>
    <property type="match status" value="1"/>
</dbReference>
<evidence type="ECO:0000313" key="1">
    <source>
        <dbReference type="EMBL" id="PSR21911.1"/>
    </source>
</evidence>
<comment type="caution">
    <text evidence="1">The sequence shown here is derived from an EMBL/GenBank/DDBJ whole genome shotgun (WGS) entry which is preliminary data.</text>
</comment>
<dbReference type="Gene3D" id="2.30.40.10">
    <property type="entry name" value="Urease, subunit C, domain 1"/>
    <property type="match status" value="1"/>
</dbReference>
<dbReference type="InterPro" id="IPR032466">
    <property type="entry name" value="Metal_Hydrolase"/>
</dbReference>
<dbReference type="PANTHER" id="PTHR11647">
    <property type="entry name" value="HYDRANTOINASE/DIHYDROPYRIMIDINASE FAMILY MEMBER"/>
    <property type="match status" value="1"/>
</dbReference>
<accession>A0A2T2WI45</accession>
<evidence type="ECO:0000313" key="2">
    <source>
        <dbReference type="Proteomes" id="UP000241848"/>
    </source>
</evidence>
<gene>
    <name evidence="1" type="ORF">C7B45_09010</name>
</gene>
<dbReference type="GO" id="GO:0016811">
    <property type="term" value="F:hydrolase activity, acting on carbon-nitrogen (but not peptide) bonds, in linear amides"/>
    <property type="evidence" value="ECO:0007669"/>
    <property type="project" value="InterPro"/>
</dbReference>
<dbReference type="InterPro" id="IPR011059">
    <property type="entry name" value="Metal-dep_hydrolase_composite"/>
</dbReference>
<sequence>MINVHQALPGACARNSRQLEAPMRTILRGGRILTDHGLIDATLVILGTSIESIVPRSKAWHPRPEDEVIDCTGLVVAPGLVDMHSHDDIAVTHPALAEAKIRQGVTTTAIAMDGFGCAPLFGPHLDEVVQYWKPVNGDPGPWVSTSLAEQARRYAGHLGLNVILNVPHANLRILATGFDNRPLQGQQLLQATQSVADALDEGAAGLTTGLSYVPAVFSAREELVALARPLRRQQRPYISHLRDYGTKLFEAVEEALTIGEELDIPVHLSHLHLSHPTLFGQADALLETLHQAMHRGIRVTWDLYPYSAGSSILHAYLPVWLTEGGPAHLMNRLHDPKAILRLAQDPSFAGFDWSRVVIASTASGRYVGESITAIAQKQQQSPASAIAQLLVSESLDISCIVHQTDPADDDLLAQDDAAMVGSDGLPFGQRPHPRYFGAFAAFFAHHVKDLQMLTLEQAWRKMSTGSALYRISDRGRLAAGAAADIAVFDPETYAPQSTYELPQKWAQGVHHVFINGTAVLQDGIFFPDAKPGQVLTPN</sequence>
<dbReference type="InterPro" id="IPR050378">
    <property type="entry name" value="Metallo-dep_Hydrolases_sf"/>
</dbReference>
<dbReference type="Gene3D" id="3.30.1490.130">
    <property type="entry name" value="D-aminoacylase. Domain 3"/>
    <property type="match status" value="1"/>
</dbReference>
<dbReference type="InterPro" id="IPR023100">
    <property type="entry name" value="D-aminoacylase_insert_dom_sf"/>
</dbReference>
<reference evidence="1 2" key="1">
    <citation type="journal article" date="2014" name="BMC Genomics">
        <title>Comparison of environmental and isolate Sulfobacillus genomes reveals diverse carbon, sulfur, nitrogen, and hydrogen metabolisms.</title>
        <authorList>
            <person name="Justice N.B."/>
            <person name="Norman A."/>
            <person name="Brown C.T."/>
            <person name="Singh A."/>
            <person name="Thomas B.C."/>
            <person name="Banfield J.F."/>
        </authorList>
    </citation>
    <scope>NUCLEOTIDE SEQUENCE [LARGE SCALE GENOMIC DNA]</scope>
    <source>
        <strain evidence="1">AMDSBA3</strain>
    </source>
</reference>
<dbReference type="EMBL" id="PXYV01000025">
    <property type="protein sequence ID" value="PSR21911.1"/>
    <property type="molecule type" value="Genomic_DNA"/>
</dbReference>
<dbReference type="Gene3D" id="3.20.20.140">
    <property type="entry name" value="Metal-dependent hydrolases"/>
    <property type="match status" value="1"/>
</dbReference>
<protein>
    <submittedName>
        <fullName evidence="1">Uncharacterized protein</fullName>
    </submittedName>
</protein>
<proteinExistence type="predicted"/>
<name>A0A2T2WI45_9FIRM</name>
<organism evidence="1 2">
    <name type="scientific">Sulfobacillus acidophilus</name>
    <dbReference type="NCBI Taxonomy" id="53633"/>
    <lineage>
        <taxon>Bacteria</taxon>
        <taxon>Bacillati</taxon>
        <taxon>Bacillota</taxon>
        <taxon>Clostridia</taxon>
        <taxon>Eubacteriales</taxon>
        <taxon>Clostridiales Family XVII. Incertae Sedis</taxon>
        <taxon>Sulfobacillus</taxon>
    </lineage>
</organism>
<dbReference type="SUPFAM" id="SSF51556">
    <property type="entry name" value="Metallo-dependent hydrolases"/>
    <property type="match status" value="1"/>
</dbReference>
<dbReference type="AlphaFoldDB" id="A0A2T2WI45"/>
<dbReference type="Proteomes" id="UP000241848">
    <property type="component" value="Unassembled WGS sequence"/>
</dbReference>
<dbReference type="PANTHER" id="PTHR11647:SF1">
    <property type="entry name" value="COLLAPSIN RESPONSE MEDIATOR PROTEIN"/>
    <property type="match status" value="1"/>
</dbReference>